<dbReference type="InterPro" id="IPR020818">
    <property type="entry name" value="Chaperonin_GroES"/>
</dbReference>
<sequence length="100" mass="11016">MENKLEIQPLFNFVVVEKDEEKGVSDRGIIIPDNAKEKPSTGVVIACGNGLYNEETGKTMPMTVKVGDRVLFGKFAGQVIKLNGEEKTILRETDILGILH</sequence>
<comment type="similarity">
    <text evidence="1">Belongs to the GroES chaperonin family.</text>
</comment>
<dbReference type="PANTHER" id="PTHR10772:SF58">
    <property type="entry name" value="CO-CHAPERONIN GROES"/>
    <property type="match status" value="1"/>
</dbReference>
<dbReference type="SMART" id="SM00883">
    <property type="entry name" value="Cpn10"/>
    <property type="match status" value="1"/>
</dbReference>
<dbReference type="Gene3D" id="2.30.33.40">
    <property type="entry name" value="GroES chaperonin"/>
    <property type="match status" value="1"/>
</dbReference>
<keyword evidence="2" id="KW-0143">Chaperone</keyword>
<reference evidence="3" key="1">
    <citation type="journal article" date="2021" name="Proc. Natl. Acad. Sci. U.S.A.">
        <title>A Catalog of Tens of Thousands of Viruses from Human Metagenomes Reveals Hidden Associations with Chronic Diseases.</title>
        <authorList>
            <person name="Tisza M.J."/>
            <person name="Buck C.B."/>
        </authorList>
    </citation>
    <scope>NUCLEOTIDE SEQUENCE</scope>
    <source>
        <strain evidence="3">CtWb16</strain>
    </source>
</reference>
<dbReference type="GO" id="GO:0005524">
    <property type="term" value="F:ATP binding"/>
    <property type="evidence" value="ECO:0007669"/>
    <property type="project" value="InterPro"/>
</dbReference>
<dbReference type="InterPro" id="IPR037124">
    <property type="entry name" value="Chaperonin_GroES_sf"/>
</dbReference>
<dbReference type="GO" id="GO:0051082">
    <property type="term" value="F:unfolded protein binding"/>
    <property type="evidence" value="ECO:0007669"/>
    <property type="project" value="TreeGrafter"/>
</dbReference>
<protein>
    <submittedName>
        <fullName evidence="3">Chaperonin</fullName>
    </submittedName>
</protein>
<accession>A0A8S5T0I6</accession>
<dbReference type="FunFam" id="2.30.33.40:FF:000001">
    <property type="entry name" value="10 kDa chaperonin"/>
    <property type="match status" value="1"/>
</dbReference>
<dbReference type="Pfam" id="PF00166">
    <property type="entry name" value="Cpn10"/>
    <property type="match status" value="1"/>
</dbReference>
<organism evidence="3">
    <name type="scientific">Myoviridae sp. ctWb16</name>
    <dbReference type="NCBI Taxonomy" id="2827690"/>
    <lineage>
        <taxon>Viruses</taxon>
        <taxon>Duplodnaviria</taxon>
        <taxon>Heunggongvirae</taxon>
        <taxon>Uroviricota</taxon>
        <taxon>Caudoviricetes</taxon>
    </lineage>
</organism>
<dbReference type="NCBIfam" id="NF001531">
    <property type="entry name" value="PRK00364.2-2"/>
    <property type="match status" value="1"/>
</dbReference>
<name>A0A8S5T0I6_9CAUD</name>
<dbReference type="InterPro" id="IPR011032">
    <property type="entry name" value="GroES-like_sf"/>
</dbReference>
<dbReference type="GO" id="GO:0051087">
    <property type="term" value="F:protein-folding chaperone binding"/>
    <property type="evidence" value="ECO:0007669"/>
    <property type="project" value="TreeGrafter"/>
</dbReference>
<proteinExistence type="inferred from homology"/>
<evidence type="ECO:0000256" key="2">
    <source>
        <dbReference type="ARBA" id="ARBA00023186"/>
    </source>
</evidence>
<dbReference type="PANTHER" id="PTHR10772">
    <property type="entry name" value="10 KDA HEAT SHOCK PROTEIN"/>
    <property type="match status" value="1"/>
</dbReference>
<dbReference type="PRINTS" id="PR00297">
    <property type="entry name" value="CHAPERONIN10"/>
</dbReference>
<evidence type="ECO:0000256" key="1">
    <source>
        <dbReference type="ARBA" id="ARBA00006975"/>
    </source>
</evidence>
<dbReference type="GO" id="GO:0046872">
    <property type="term" value="F:metal ion binding"/>
    <property type="evidence" value="ECO:0007669"/>
    <property type="project" value="TreeGrafter"/>
</dbReference>
<evidence type="ECO:0000313" key="3">
    <source>
        <dbReference type="EMBL" id="DAF56624.1"/>
    </source>
</evidence>
<dbReference type="CDD" id="cd00320">
    <property type="entry name" value="cpn10"/>
    <property type="match status" value="1"/>
</dbReference>
<dbReference type="SUPFAM" id="SSF50129">
    <property type="entry name" value="GroES-like"/>
    <property type="match status" value="1"/>
</dbReference>
<dbReference type="GO" id="GO:0044183">
    <property type="term" value="F:protein folding chaperone"/>
    <property type="evidence" value="ECO:0007669"/>
    <property type="project" value="InterPro"/>
</dbReference>
<dbReference type="HAMAP" id="MF_00580">
    <property type="entry name" value="CH10"/>
    <property type="match status" value="1"/>
</dbReference>
<dbReference type="EMBL" id="BK032721">
    <property type="protein sequence ID" value="DAF56624.1"/>
    <property type="molecule type" value="Genomic_DNA"/>
</dbReference>